<comment type="caution">
    <text evidence="1">The sequence shown here is derived from an EMBL/GenBank/DDBJ whole genome shotgun (WGS) entry which is preliminary data.</text>
</comment>
<name>A0A2A2HDP2_9EURY</name>
<dbReference type="SUPFAM" id="SSF49478">
    <property type="entry name" value="Cna protein B-type domain"/>
    <property type="match status" value="1"/>
</dbReference>
<protein>
    <recommendedName>
        <fullName evidence="3">PEGA domain-containing protein</fullName>
    </recommendedName>
</protein>
<accession>A0A2A2HDP2</accession>
<gene>
    <name evidence="1" type="ORF">ASJ82_08015</name>
</gene>
<evidence type="ECO:0000313" key="2">
    <source>
        <dbReference type="Proteomes" id="UP000217528"/>
    </source>
</evidence>
<dbReference type="Proteomes" id="UP000217528">
    <property type="component" value="Unassembled WGS sequence"/>
</dbReference>
<dbReference type="RefSeq" id="WP_095608497.1">
    <property type="nucleotide sequence ID" value="NZ_CAUHCB010000011.1"/>
</dbReference>
<evidence type="ECO:0008006" key="3">
    <source>
        <dbReference type="Google" id="ProtNLM"/>
    </source>
</evidence>
<dbReference type="AlphaFoldDB" id="A0A2A2HDP2"/>
<dbReference type="Gene3D" id="2.60.40.1120">
    <property type="entry name" value="Carboxypeptidase-like, regulatory domain"/>
    <property type="match status" value="1"/>
</dbReference>
<organism evidence="1 2">
    <name type="scientific">Methanosphaera cuniculi</name>
    <dbReference type="NCBI Taxonomy" id="1077256"/>
    <lineage>
        <taxon>Archaea</taxon>
        <taxon>Methanobacteriati</taxon>
        <taxon>Methanobacteriota</taxon>
        <taxon>Methanomada group</taxon>
        <taxon>Methanobacteria</taxon>
        <taxon>Methanobacteriales</taxon>
        <taxon>Methanobacteriaceae</taxon>
        <taxon>Methanosphaera</taxon>
    </lineage>
</organism>
<dbReference type="EMBL" id="LMVN01000011">
    <property type="protein sequence ID" value="PAV07611.1"/>
    <property type="molecule type" value="Genomic_DNA"/>
</dbReference>
<evidence type="ECO:0000313" key="1">
    <source>
        <dbReference type="EMBL" id="PAV07611.1"/>
    </source>
</evidence>
<sequence length="89" mass="9939">MVQVLPDSTRTVNILLSPSVQDITVNLNGSTNYSGTSDINGQVNFKDITFGTYTIEINDYNYNVYTQKVVINNTNNNPRIIPITLTPKE</sequence>
<keyword evidence="2" id="KW-1185">Reference proteome</keyword>
<proteinExistence type="predicted"/>
<reference evidence="1 2" key="1">
    <citation type="journal article" date="2017" name="BMC Genomics">
        <title>Genomic analysis of methanogenic archaea reveals a shift towards energy conservation.</title>
        <authorList>
            <person name="Gilmore S.P."/>
            <person name="Henske J.K."/>
            <person name="Sexton J.A."/>
            <person name="Solomon K.V."/>
            <person name="Seppala S."/>
            <person name="Yoo J.I."/>
            <person name="Huyett L.M."/>
            <person name="Pressman A."/>
            <person name="Cogan J.Z."/>
            <person name="Kivenson V."/>
            <person name="Peng X."/>
            <person name="Tan Y."/>
            <person name="Valentine D.L."/>
            <person name="O'Malley M.A."/>
        </authorList>
    </citation>
    <scope>NUCLEOTIDE SEQUENCE [LARGE SCALE GENOMIC DNA]</scope>
    <source>
        <strain evidence="1 2">1R-7</strain>
    </source>
</reference>